<proteinExistence type="predicted"/>
<dbReference type="Proteomes" id="UP001177295">
    <property type="component" value="Chromosome"/>
</dbReference>
<sequence length="101" mass="11953">MLAIPYNTIVTYKKYLALQTRLEWFYDFHPGFFDDIPASQKELLQRTFLYDTSDDEYPESIRKFYNDTIAERPQLQHDMRIAVDALYRAAGAGKLTDYIDD</sequence>
<organism evidence="1 2">
    <name type="scientific">Candidatus Southlakia epibionticum</name>
    <dbReference type="NCBI Taxonomy" id="3043284"/>
    <lineage>
        <taxon>Bacteria</taxon>
        <taxon>Candidatus Saccharimonadota</taxon>
        <taxon>Candidatus Saccharimonadia</taxon>
        <taxon>Candidatus Saccharimonadales</taxon>
        <taxon>Candidatus Saccharimonadaceae</taxon>
        <taxon>Candidatus Southlakia</taxon>
    </lineage>
</organism>
<accession>A0ABY8WZG2</accession>
<evidence type="ECO:0000313" key="1">
    <source>
        <dbReference type="EMBL" id="WIO46023.1"/>
    </source>
</evidence>
<protein>
    <submittedName>
        <fullName evidence="1">Uncharacterized protein</fullName>
    </submittedName>
</protein>
<keyword evidence="2" id="KW-1185">Reference proteome</keyword>
<name>A0ABY8WZG2_9BACT</name>
<reference evidence="1 2" key="1">
    <citation type="journal article" date="2023" name="Cell">
        <title>Genetic manipulation of Patescibacteria provides mechanistic insights into microbial dark matter and the epibiotic lifestyle.</title>
        <authorList>
            <person name="Wang Y."/>
            <person name="Gallagher L.A."/>
            <person name="Andrade P.A."/>
            <person name="Liu A."/>
            <person name="Humphreys I.R."/>
            <person name="Turkarslan S."/>
            <person name="Cutler K.J."/>
            <person name="Arrieta-Ortiz M.L."/>
            <person name="Li Y."/>
            <person name="Radey M.C."/>
            <person name="McLean J.S."/>
            <person name="Cong Q."/>
            <person name="Baker D."/>
            <person name="Baliga N.S."/>
            <person name="Peterson S.B."/>
            <person name="Mougous J.D."/>
        </authorList>
    </citation>
    <scope>NUCLEOTIDE SEQUENCE [LARGE SCALE GENOMIC DNA]</scope>
    <source>
        <strain evidence="1 2">ML1</strain>
    </source>
</reference>
<dbReference type="EMBL" id="CP124550">
    <property type="protein sequence ID" value="WIO46023.1"/>
    <property type="molecule type" value="Genomic_DNA"/>
</dbReference>
<evidence type="ECO:0000313" key="2">
    <source>
        <dbReference type="Proteomes" id="UP001177295"/>
    </source>
</evidence>
<gene>
    <name evidence="1" type="ORF">SEML1_0397</name>
</gene>